<dbReference type="GO" id="GO:0031640">
    <property type="term" value="P:killing of cells of another organism"/>
    <property type="evidence" value="ECO:0007669"/>
    <property type="project" value="UniProtKB-KW"/>
</dbReference>
<organism evidence="8 9">
    <name type="scientific">Artemia franciscana</name>
    <name type="common">Brine shrimp</name>
    <name type="synonym">Artemia sanfranciscana</name>
    <dbReference type="NCBI Taxonomy" id="6661"/>
    <lineage>
        <taxon>Eukaryota</taxon>
        <taxon>Metazoa</taxon>
        <taxon>Ecdysozoa</taxon>
        <taxon>Arthropoda</taxon>
        <taxon>Crustacea</taxon>
        <taxon>Branchiopoda</taxon>
        <taxon>Anostraca</taxon>
        <taxon>Artemiidae</taxon>
        <taxon>Artemia</taxon>
    </lineage>
</organism>
<evidence type="ECO:0000256" key="3">
    <source>
        <dbReference type="ARBA" id="ARBA00022529"/>
    </source>
</evidence>
<feature type="disulfide bond" evidence="7">
    <location>
        <begin position="85"/>
        <end position="91"/>
    </location>
</feature>
<sequence length="206" mass="23419">MVRFEVKEKENIVCGVTADTQNYVCCKNWDKMQEYDWEPSEFDWYLNSSSADDQKGQDSYPLWPGFEVLNPSDGDITPNCLGCICESGTKCNISVTCISPWPEAYWCGPFLISWAYWSDAGKPVLAGDDPTRKGAFEACVQDVDCSVNTVKAYMTRFKQDCNDDGRIDCEDYVRIHRNGGYGCKAPIEETQYYKNFQTCKNIVPTD</sequence>
<keyword evidence="3" id="KW-0929">Antimicrobial</keyword>
<evidence type="ECO:0000256" key="6">
    <source>
        <dbReference type="ARBA" id="ARBA00023295"/>
    </source>
</evidence>
<dbReference type="GO" id="GO:0003796">
    <property type="term" value="F:lysozyme activity"/>
    <property type="evidence" value="ECO:0007669"/>
    <property type="project" value="UniProtKB-EC"/>
</dbReference>
<proteinExistence type="predicted"/>
<feature type="disulfide bond" evidence="7">
    <location>
        <begin position="139"/>
        <end position="145"/>
    </location>
</feature>
<evidence type="ECO:0000256" key="1">
    <source>
        <dbReference type="ARBA" id="ARBA00000632"/>
    </source>
</evidence>
<accession>A0AA88HIN2</accession>
<evidence type="ECO:0000313" key="8">
    <source>
        <dbReference type="EMBL" id="KAK2706381.1"/>
    </source>
</evidence>
<dbReference type="PANTHER" id="PTHR11195">
    <property type="entry name" value="DESTABILASE-RELATED"/>
    <property type="match status" value="1"/>
</dbReference>
<dbReference type="InterPro" id="IPR008597">
    <property type="entry name" value="Invert_lysozyme"/>
</dbReference>
<dbReference type="EMBL" id="JAVRJZ010000020">
    <property type="protein sequence ID" value="KAK2706381.1"/>
    <property type="molecule type" value="Genomic_DNA"/>
</dbReference>
<comment type="catalytic activity">
    <reaction evidence="1">
        <text>Hydrolysis of (1-&gt;4)-beta-linkages between N-acetylmuramic acid and N-acetyl-D-glucosamine residues in a peptidoglycan and between N-acetyl-D-glucosamine residues in chitodextrins.</text>
        <dbReference type="EC" id="3.2.1.17"/>
    </reaction>
</comment>
<feature type="disulfide bond" evidence="7">
    <location>
        <begin position="80"/>
        <end position="169"/>
    </location>
</feature>
<evidence type="ECO:0000313" key="9">
    <source>
        <dbReference type="Proteomes" id="UP001187531"/>
    </source>
</evidence>
<dbReference type="Pfam" id="PF05497">
    <property type="entry name" value="Destabilase"/>
    <property type="match status" value="1"/>
</dbReference>
<evidence type="ECO:0000256" key="2">
    <source>
        <dbReference type="ARBA" id="ARBA00012732"/>
    </source>
</evidence>
<dbReference type="GO" id="GO:0042742">
    <property type="term" value="P:defense response to bacterium"/>
    <property type="evidence" value="ECO:0007669"/>
    <property type="project" value="UniProtKB-KW"/>
</dbReference>
<dbReference type="PROSITE" id="PS00018">
    <property type="entry name" value="EF_HAND_1"/>
    <property type="match status" value="1"/>
</dbReference>
<feature type="disulfide bond" evidence="7">
    <location>
        <begin position="97"/>
        <end position="107"/>
    </location>
</feature>
<keyword evidence="7" id="KW-1015">Disulfide bond</keyword>
<dbReference type="PANTHER" id="PTHR11195:SF22">
    <property type="entry name" value="LYSOZYME"/>
    <property type="match status" value="1"/>
</dbReference>
<evidence type="ECO:0000256" key="5">
    <source>
        <dbReference type="ARBA" id="ARBA00022801"/>
    </source>
</evidence>
<evidence type="ECO:0000256" key="4">
    <source>
        <dbReference type="ARBA" id="ARBA00022638"/>
    </source>
</evidence>
<keyword evidence="9" id="KW-1185">Reference proteome</keyword>
<keyword evidence="6" id="KW-0326">Glycosidase</keyword>
<name>A0AA88HIN2_ARTSF</name>
<dbReference type="FunFam" id="1.10.530.10:FF:000019">
    <property type="entry name" value="lysozyme"/>
    <property type="match status" value="1"/>
</dbReference>
<comment type="caution">
    <text evidence="8">The sequence shown here is derived from an EMBL/GenBank/DDBJ whole genome shotgun (WGS) entry which is preliminary data.</text>
</comment>
<dbReference type="AlphaFoldDB" id="A0AA88HIN2"/>
<dbReference type="CDD" id="cd16890">
    <property type="entry name" value="lyz_i"/>
    <property type="match status" value="1"/>
</dbReference>
<gene>
    <name evidence="8" type="ORF">QYM36_016427</name>
</gene>
<reference evidence="8" key="1">
    <citation type="submission" date="2023-07" db="EMBL/GenBank/DDBJ databases">
        <title>Chromosome-level genome assembly of Artemia franciscana.</title>
        <authorList>
            <person name="Jo E."/>
        </authorList>
    </citation>
    <scope>NUCLEOTIDE SEQUENCE</scope>
    <source>
        <tissue evidence="8">Whole body</tissue>
    </source>
</reference>
<dbReference type="Proteomes" id="UP001187531">
    <property type="component" value="Unassembled WGS sequence"/>
</dbReference>
<dbReference type="Gene3D" id="1.10.530.10">
    <property type="match status" value="1"/>
</dbReference>
<keyword evidence="5" id="KW-0378">Hydrolase</keyword>
<dbReference type="InterPro" id="IPR018247">
    <property type="entry name" value="EF_Hand_1_Ca_BS"/>
</dbReference>
<protein>
    <recommendedName>
        <fullName evidence="2">lysozyme</fullName>
        <ecNumber evidence="2">3.2.1.17</ecNumber>
    </recommendedName>
</protein>
<evidence type="ECO:0000256" key="7">
    <source>
        <dbReference type="PIRSR" id="PIRSR608597-3"/>
    </source>
</evidence>
<dbReference type="EC" id="3.2.1.17" evidence="2"/>
<dbReference type="PROSITE" id="PS51909">
    <property type="entry name" value="LYSOZYME_I"/>
    <property type="match status" value="1"/>
</dbReference>
<keyword evidence="4" id="KW-0081">Bacteriolytic enzyme</keyword>